<dbReference type="InterPro" id="IPR029787">
    <property type="entry name" value="Nucleotide_cyclase"/>
</dbReference>
<keyword evidence="1" id="KW-1133">Transmembrane helix</keyword>
<sequence length="358" mass="41433">MKQAIIEFFKLQIVTIIFWILSFCLFITIRYFEVGTEGGKAFVSNYDEVIPITEWLHFSVLVGALVGFFYGIIEFISDKLLIYKFSTGLLILIKSIVYLVLLLLSTSFIVGLIEVQIDRNLPSEPGWWIQNKVFWLVVLYFNICSLIFSFLKIAKENFGHGVLINQLIGKYKKPREERRIFMFLDLQASTTIAEQLGHYKYSQLIQQCFYDLNTVINKFDANIYQYVGDEAVLSWTFDKGIKQNNCVELFYKFQNKLVKNQKIYLKKFGLLPKFKAGLHGGTLIVTEVGTIKKEIAYHGDVINTSARIQGECNKYNQNLLISEYLLRKLNLTNYKIESIGNIALRGKEEELNLFSINT</sequence>
<feature type="domain" description="Guanylate cyclase" evidence="2">
    <location>
        <begin position="180"/>
        <end position="309"/>
    </location>
</feature>
<feature type="transmembrane region" description="Helical" evidence="1">
    <location>
        <begin position="89"/>
        <end position="113"/>
    </location>
</feature>
<dbReference type="Pfam" id="PF00211">
    <property type="entry name" value="Guanylate_cyc"/>
    <property type="match status" value="1"/>
</dbReference>
<evidence type="ECO:0000313" key="3">
    <source>
        <dbReference type="EMBL" id="MBL7559795.1"/>
    </source>
</evidence>
<dbReference type="RefSeq" id="WP_203000168.1">
    <property type="nucleotide sequence ID" value="NZ_JAEMEF010000005.1"/>
</dbReference>
<feature type="transmembrane region" description="Helical" evidence="1">
    <location>
        <begin position="133"/>
        <end position="151"/>
    </location>
</feature>
<evidence type="ECO:0000256" key="1">
    <source>
        <dbReference type="SAM" id="Phobius"/>
    </source>
</evidence>
<dbReference type="Gene3D" id="3.30.70.1230">
    <property type="entry name" value="Nucleotide cyclase"/>
    <property type="match status" value="1"/>
</dbReference>
<feature type="transmembrane region" description="Helical" evidence="1">
    <location>
        <begin position="12"/>
        <end position="32"/>
    </location>
</feature>
<name>A0ABS1WKZ4_9FLAO</name>
<evidence type="ECO:0000259" key="2">
    <source>
        <dbReference type="PROSITE" id="PS50125"/>
    </source>
</evidence>
<dbReference type="CDD" id="cd07302">
    <property type="entry name" value="CHD"/>
    <property type="match status" value="1"/>
</dbReference>
<evidence type="ECO:0000313" key="4">
    <source>
        <dbReference type="Proteomes" id="UP000605013"/>
    </source>
</evidence>
<gene>
    <name evidence="3" type="ORF">JAO71_08265</name>
</gene>
<keyword evidence="4" id="KW-1185">Reference proteome</keyword>
<keyword evidence="1" id="KW-0472">Membrane</keyword>
<dbReference type="EMBL" id="JAEMEF010000005">
    <property type="protein sequence ID" value="MBL7559795.1"/>
    <property type="molecule type" value="Genomic_DNA"/>
</dbReference>
<organism evidence="3 4">
    <name type="scientific">Olleya sediminilitoris</name>
    <dbReference type="NCBI Taxonomy" id="2795739"/>
    <lineage>
        <taxon>Bacteria</taxon>
        <taxon>Pseudomonadati</taxon>
        <taxon>Bacteroidota</taxon>
        <taxon>Flavobacteriia</taxon>
        <taxon>Flavobacteriales</taxon>
        <taxon>Flavobacteriaceae</taxon>
    </lineage>
</organism>
<comment type="caution">
    <text evidence="3">The sequence shown here is derived from an EMBL/GenBank/DDBJ whole genome shotgun (WGS) entry which is preliminary data.</text>
</comment>
<proteinExistence type="predicted"/>
<dbReference type="SUPFAM" id="SSF55073">
    <property type="entry name" value="Nucleotide cyclase"/>
    <property type="match status" value="1"/>
</dbReference>
<dbReference type="PROSITE" id="PS50125">
    <property type="entry name" value="GUANYLATE_CYCLASE_2"/>
    <property type="match status" value="1"/>
</dbReference>
<protein>
    <submittedName>
        <fullName evidence="3">Adenylate/guanylate cyclase domain-containing protein</fullName>
    </submittedName>
</protein>
<dbReference type="Proteomes" id="UP000605013">
    <property type="component" value="Unassembled WGS sequence"/>
</dbReference>
<reference evidence="3 4" key="1">
    <citation type="submission" date="2020-12" db="EMBL/GenBank/DDBJ databases">
        <title>Olleya sediminilitoris sp. nov., isolated from a tidal flat.</title>
        <authorList>
            <person name="Park S."/>
            <person name="Yoon J.-H."/>
        </authorList>
    </citation>
    <scope>NUCLEOTIDE SEQUENCE [LARGE SCALE GENOMIC DNA]</scope>
    <source>
        <strain evidence="3 4">YSTF-M6</strain>
    </source>
</reference>
<feature type="transmembrane region" description="Helical" evidence="1">
    <location>
        <begin position="55"/>
        <end position="77"/>
    </location>
</feature>
<keyword evidence="1" id="KW-0812">Transmembrane</keyword>
<dbReference type="InterPro" id="IPR001054">
    <property type="entry name" value="A/G_cyclase"/>
</dbReference>
<accession>A0ABS1WKZ4</accession>